<dbReference type="InterPro" id="IPR000953">
    <property type="entry name" value="Chromo/chromo_shadow_dom"/>
</dbReference>
<keyword evidence="3" id="KW-0067">ATP-binding</keyword>
<dbReference type="SMART" id="SM00298">
    <property type="entry name" value="CHROMO"/>
    <property type="match status" value="1"/>
</dbReference>
<comment type="subcellular location">
    <subcellularLocation>
        <location evidence="1">Nucleus</location>
    </subcellularLocation>
</comment>
<dbReference type="InterPro" id="IPR038718">
    <property type="entry name" value="SNF2-like_sf"/>
</dbReference>
<dbReference type="Gene3D" id="3.40.50.10810">
    <property type="entry name" value="Tandem AAA-ATPase domain"/>
    <property type="match status" value="1"/>
</dbReference>
<dbReference type="GO" id="GO:0003682">
    <property type="term" value="F:chromatin binding"/>
    <property type="evidence" value="ECO:0007669"/>
    <property type="project" value="TreeGrafter"/>
</dbReference>
<feature type="non-terminal residue" evidence="7">
    <location>
        <position position="219"/>
    </location>
</feature>
<dbReference type="GO" id="GO:0004386">
    <property type="term" value="F:helicase activity"/>
    <property type="evidence" value="ECO:0007669"/>
    <property type="project" value="UniProtKB-KW"/>
</dbReference>
<keyword evidence="7" id="KW-0378">Hydrolase</keyword>
<dbReference type="EMBL" id="GBEZ01001657">
    <property type="protein sequence ID" value="JAC83334.1"/>
    <property type="molecule type" value="Transcribed_RNA"/>
</dbReference>
<keyword evidence="7" id="KW-0347">Helicase</keyword>
<evidence type="ECO:0000256" key="1">
    <source>
        <dbReference type="ARBA" id="ARBA00004123"/>
    </source>
</evidence>
<dbReference type="PANTHER" id="PTHR45623:SF14">
    <property type="entry name" value="CHROMODOMAIN-HELICASE-DNA-BINDING PROTEIN 1"/>
    <property type="match status" value="1"/>
</dbReference>
<dbReference type="GO" id="GO:0016887">
    <property type="term" value="F:ATP hydrolysis activity"/>
    <property type="evidence" value="ECO:0007669"/>
    <property type="project" value="TreeGrafter"/>
</dbReference>
<dbReference type="GO" id="GO:0003677">
    <property type="term" value="F:DNA binding"/>
    <property type="evidence" value="ECO:0007669"/>
    <property type="project" value="UniProtKB-KW"/>
</dbReference>
<feature type="domain" description="Chromo" evidence="5">
    <location>
        <begin position="37"/>
        <end position="99"/>
    </location>
</feature>
<dbReference type="InterPro" id="IPR027417">
    <property type="entry name" value="P-loop_NTPase"/>
</dbReference>
<evidence type="ECO:0000259" key="5">
    <source>
        <dbReference type="PROSITE" id="PS50013"/>
    </source>
</evidence>
<protein>
    <submittedName>
        <fullName evidence="7">Chromodomain-helicase-dna-binding protein 1-like isoform x2</fullName>
    </submittedName>
</protein>
<dbReference type="InterPro" id="IPR000330">
    <property type="entry name" value="SNF2_N"/>
</dbReference>
<dbReference type="PANTHER" id="PTHR45623">
    <property type="entry name" value="CHROMODOMAIN-HELICASE-DNA-BINDING PROTEIN 3-RELATED-RELATED"/>
    <property type="match status" value="1"/>
</dbReference>
<dbReference type="InterPro" id="IPR016197">
    <property type="entry name" value="Chromo-like_dom_sf"/>
</dbReference>
<evidence type="ECO:0000256" key="4">
    <source>
        <dbReference type="ARBA" id="ARBA00023242"/>
    </source>
</evidence>
<dbReference type="PROSITE" id="PS50013">
    <property type="entry name" value="CHROMO_2"/>
    <property type="match status" value="1"/>
</dbReference>
<dbReference type="GO" id="GO:0000785">
    <property type="term" value="C:chromatin"/>
    <property type="evidence" value="ECO:0007669"/>
    <property type="project" value="TreeGrafter"/>
</dbReference>
<name>A0A061SJV6_9CHLO</name>
<sequence>MKRVDELAYQMSHLSPEEQELINVERQMQEELMADHMCVERIIDEFIDGEETKYLVKWKGLPYSEITWELKETLLNTTNGVESIDEFQAREARLLEPTKTPEQQRKSFLMKGHRALTSQPAFLTGGELRDYQLAGLNWLIYSWSQDHNTILADEMGLGKTIQCVSLVAYLAQTLSIMGPFLVIVPLSTVHNWVKEFAKWAPQCNTVVYVGDGVSRGVCR</sequence>
<dbReference type="GO" id="GO:0005634">
    <property type="term" value="C:nucleus"/>
    <property type="evidence" value="ECO:0007669"/>
    <property type="project" value="UniProtKB-SubCell"/>
</dbReference>
<dbReference type="GO" id="GO:0042393">
    <property type="term" value="F:histone binding"/>
    <property type="evidence" value="ECO:0007669"/>
    <property type="project" value="TreeGrafter"/>
</dbReference>
<dbReference type="PROSITE" id="PS51192">
    <property type="entry name" value="HELICASE_ATP_BIND_1"/>
    <property type="match status" value="1"/>
</dbReference>
<evidence type="ECO:0000259" key="6">
    <source>
        <dbReference type="PROSITE" id="PS51192"/>
    </source>
</evidence>
<proteinExistence type="predicted"/>
<feature type="domain" description="Helicase ATP-binding" evidence="6">
    <location>
        <begin position="140"/>
        <end position="219"/>
    </location>
</feature>
<dbReference type="AlphaFoldDB" id="A0A061SJV6"/>
<accession>A0A061SJV6</accession>
<evidence type="ECO:0000256" key="2">
    <source>
        <dbReference type="ARBA" id="ARBA00022741"/>
    </source>
</evidence>
<dbReference type="InterPro" id="IPR023780">
    <property type="entry name" value="Chromo_domain"/>
</dbReference>
<dbReference type="SUPFAM" id="SSF52540">
    <property type="entry name" value="P-loop containing nucleoside triphosphate hydrolases"/>
    <property type="match status" value="1"/>
</dbReference>
<dbReference type="InterPro" id="IPR014001">
    <property type="entry name" value="Helicase_ATP-bd"/>
</dbReference>
<reference evidence="7" key="1">
    <citation type="submission" date="2014-05" db="EMBL/GenBank/DDBJ databases">
        <title>The transcriptome of the halophilic microalga Tetraselmis sp. GSL018 isolated from the Great Salt Lake, Utah.</title>
        <authorList>
            <person name="Jinkerson R.E."/>
            <person name="D'Adamo S."/>
            <person name="Posewitz M.C."/>
        </authorList>
    </citation>
    <scope>NUCLEOTIDE SEQUENCE</scope>
    <source>
        <strain evidence="7">GSL018</strain>
    </source>
</reference>
<dbReference type="Pfam" id="PF00385">
    <property type="entry name" value="Chromo"/>
    <property type="match status" value="1"/>
</dbReference>
<dbReference type="Gene3D" id="2.40.50.40">
    <property type="match status" value="1"/>
</dbReference>
<gene>
    <name evidence="7" type="ORF">TSPGSL018_3596</name>
</gene>
<dbReference type="GO" id="GO:0005524">
    <property type="term" value="F:ATP binding"/>
    <property type="evidence" value="ECO:0007669"/>
    <property type="project" value="UniProtKB-KW"/>
</dbReference>
<evidence type="ECO:0000256" key="3">
    <source>
        <dbReference type="ARBA" id="ARBA00022840"/>
    </source>
</evidence>
<keyword evidence="2" id="KW-0547">Nucleotide-binding</keyword>
<dbReference type="SUPFAM" id="SSF54160">
    <property type="entry name" value="Chromo domain-like"/>
    <property type="match status" value="1"/>
</dbReference>
<dbReference type="GO" id="GO:0140658">
    <property type="term" value="F:ATP-dependent chromatin remodeler activity"/>
    <property type="evidence" value="ECO:0007669"/>
    <property type="project" value="TreeGrafter"/>
</dbReference>
<evidence type="ECO:0000313" key="7">
    <source>
        <dbReference type="EMBL" id="JAC83334.1"/>
    </source>
</evidence>
<keyword evidence="7" id="KW-0238">DNA-binding</keyword>
<keyword evidence="4" id="KW-0539">Nucleus</keyword>
<dbReference type="GO" id="GO:0034728">
    <property type="term" value="P:nucleosome organization"/>
    <property type="evidence" value="ECO:0007669"/>
    <property type="project" value="TreeGrafter"/>
</dbReference>
<dbReference type="Pfam" id="PF00176">
    <property type="entry name" value="SNF2-rel_dom"/>
    <property type="match status" value="1"/>
</dbReference>
<organism evidence="7">
    <name type="scientific">Tetraselmis sp. GSL018</name>
    <dbReference type="NCBI Taxonomy" id="582737"/>
    <lineage>
        <taxon>Eukaryota</taxon>
        <taxon>Viridiplantae</taxon>
        <taxon>Chlorophyta</taxon>
        <taxon>core chlorophytes</taxon>
        <taxon>Chlorodendrophyceae</taxon>
        <taxon>Chlorodendrales</taxon>
        <taxon>Chlorodendraceae</taxon>
        <taxon>Tetraselmis</taxon>
    </lineage>
</organism>